<keyword evidence="1" id="KW-0812">Transmembrane</keyword>
<organism evidence="2 3">
    <name type="scientific">Borreliella garinii PBr</name>
    <dbReference type="NCBI Taxonomy" id="498743"/>
    <lineage>
        <taxon>Bacteria</taxon>
        <taxon>Pseudomonadati</taxon>
        <taxon>Spirochaetota</taxon>
        <taxon>Spirochaetia</taxon>
        <taxon>Spirochaetales</taxon>
        <taxon>Borreliaceae</taxon>
        <taxon>Borreliella</taxon>
    </lineage>
</organism>
<keyword evidence="1" id="KW-1133">Transmembrane helix</keyword>
<name>B8F0M3_BORGR</name>
<sequence>MFKFRKVFSPFILTFVLYFRIIIYVSNFIPFKVEVFTKCFLFLISFYLPGQLGLYSIFIQN</sequence>
<evidence type="ECO:0000313" key="3">
    <source>
        <dbReference type="Proteomes" id="UP000006103"/>
    </source>
</evidence>
<evidence type="ECO:0000313" key="2">
    <source>
        <dbReference type="EMBL" id="ACL34438.1"/>
    </source>
</evidence>
<accession>B8F0M3</accession>
<keyword evidence="3" id="KW-1185">Reference proteome</keyword>
<feature type="transmembrane region" description="Helical" evidence="1">
    <location>
        <begin position="7"/>
        <end position="29"/>
    </location>
</feature>
<gene>
    <name evidence="2" type="ORF">BGAPBR_E0042</name>
</gene>
<geneLocation type="plasmid" evidence="2 3">
    <name>PBr_lp25</name>
</geneLocation>
<keyword evidence="1" id="KW-0472">Membrane</keyword>
<dbReference type="AlphaFoldDB" id="B8F0M3"/>
<keyword evidence="2" id="KW-0614">Plasmid</keyword>
<proteinExistence type="predicted"/>
<evidence type="ECO:0000256" key="1">
    <source>
        <dbReference type="SAM" id="Phobius"/>
    </source>
</evidence>
<feature type="transmembrane region" description="Helical" evidence="1">
    <location>
        <begin position="35"/>
        <end position="58"/>
    </location>
</feature>
<dbReference type="Proteomes" id="UP000006103">
    <property type="component" value="Plasmid PBr_lp25"/>
</dbReference>
<protein>
    <submittedName>
        <fullName evidence="2">Uncharacterized protein</fullName>
    </submittedName>
</protein>
<dbReference type="EMBL" id="CP001301">
    <property type="protein sequence ID" value="ACL34438.1"/>
    <property type="molecule type" value="Genomic_DNA"/>
</dbReference>
<reference evidence="2" key="1">
    <citation type="submission" date="2008-12" db="EMBL/GenBank/DDBJ databases">
        <authorList>
            <person name="Fraser-Liggett C.M."/>
            <person name="Mongodin E.F."/>
            <person name="Casjens B."/>
            <person name="Dunn J."/>
            <person name="Luft B."/>
            <person name="Qiu W."/>
            <person name="Schutzer S."/>
            <person name="Sebastian Y."/>
        </authorList>
    </citation>
    <scope>NUCLEOTIDE SEQUENCE [LARGE SCALE GENOMIC DNA]</scope>
    <source>
        <strain evidence="2">PBr</strain>
        <plasmid evidence="2">PBr_lp25</plasmid>
    </source>
</reference>